<dbReference type="Gene3D" id="3.40.50.2000">
    <property type="entry name" value="Glycogen Phosphorylase B"/>
    <property type="match status" value="2"/>
</dbReference>
<proteinExistence type="predicted"/>
<comment type="caution">
    <text evidence="1">The sequence shown here is derived from an EMBL/GenBank/DDBJ whole genome shotgun (WGS) entry which is preliminary data.</text>
</comment>
<evidence type="ECO:0000313" key="2">
    <source>
        <dbReference type="Proteomes" id="UP001237448"/>
    </source>
</evidence>
<protein>
    <submittedName>
        <fullName evidence="1">UDP:flavonoid glycosyltransferase YjiC (YdhE family)</fullName>
    </submittedName>
</protein>
<evidence type="ECO:0000313" key="1">
    <source>
        <dbReference type="EMBL" id="MDQ0390571.1"/>
    </source>
</evidence>
<reference evidence="1 2" key="1">
    <citation type="submission" date="2023-07" db="EMBL/GenBank/DDBJ databases">
        <title>Genomic Encyclopedia of Type Strains, Phase IV (KMG-IV): sequencing the most valuable type-strain genomes for metagenomic binning, comparative biology and taxonomic classification.</title>
        <authorList>
            <person name="Goeker M."/>
        </authorList>
    </citation>
    <scope>NUCLEOTIDE SEQUENCE [LARGE SCALE GENOMIC DNA]</scope>
    <source>
        <strain evidence="1 2">DSM 5896</strain>
    </source>
</reference>
<keyword evidence="2" id="KW-1185">Reference proteome</keyword>
<dbReference type="Proteomes" id="UP001237448">
    <property type="component" value="Unassembled WGS sequence"/>
</dbReference>
<gene>
    <name evidence="1" type="ORF">J3R73_000363</name>
</gene>
<name>A0ABU0F805_9HYPH</name>
<organism evidence="1 2">
    <name type="scientific">Labrys monachus</name>
    <dbReference type="NCBI Taxonomy" id="217067"/>
    <lineage>
        <taxon>Bacteria</taxon>
        <taxon>Pseudomonadati</taxon>
        <taxon>Pseudomonadota</taxon>
        <taxon>Alphaproteobacteria</taxon>
        <taxon>Hyphomicrobiales</taxon>
        <taxon>Xanthobacteraceae</taxon>
        <taxon>Labrys</taxon>
    </lineage>
</organism>
<dbReference type="RefSeq" id="WP_307421824.1">
    <property type="nucleotide sequence ID" value="NZ_JAUSVK010000001.1"/>
</dbReference>
<dbReference type="EMBL" id="JAUSVK010000001">
    <property type="protein sequence ID" value="MDQ0390571.1"/>
    <property type="molecule type" value="Genomic_DNA"/>
</dbReference>
<sequence>MSRHSCSRIKCSVTVLRAGLSVLRTASTEAIRAALARLIAEPTFRAAAGRLGDAVNKEARESTLVAEIEGLAGDNDGLPSGAAPLRILLR</sequence>
<accession>A0ABU0F805</accession>